<protein>
    <submittedName>
        <fullName evidence="2">Uncharacterized protein</fullName>
    </submittedName>
</protein>
<organism evidence="2">
    <name type="scientific">marine sediment metagenome</name>
    <dbReference type="NCBI Taxonomy" id="412755"/>
    <lineage>
        <taxon>unclassified sequences</taxon>
        <taxon>metagenomes</taxon>
        <taxon>ecological metagenomes</taxon>
    </lineage>
</organism>
<evidence type="ECO:0000256" key="1">
    <source>
        <dbReference type="SAM" id="Phobius"/>
    </source>
</evidence>
<dbReference type="EMBL" id="LAZR01000155">
    <property type="protein sequence ID" value="KKN85764.1"/>
    <property type="molecule type" value="Genomic_DNA"/>
</dbReference>
<dbReference type="AlphaFoldDB" id="A0A0F9U2K3"/>
<keyword evidence="1" id="KW-0472">Membrane</keyword>
<keyword evidence="1" id="KW-0812">Transmembrane</keyword>
<accession>A0A0F9U2K3</accession>
<reference evidence="2" key="1">
    <citation type="journal article" date="2015" name="Nature">
        <title>Complex archaea that bridge the gap between prokaryotes and eukaryotes.</title>
        <authorList>
            <person name="Spang A."/>
            <person name="Saw J.H."/>
            <person name="Jorgensen S.L."/>
            <person name="Zaremba-Niedzwiedzka K."/>
            <person name="Martijn J."/>
            <person name="Lind A.E."/>
            <person name="van Eijk R."/>
            <person name="Schleper C."/>
            <person name="Guy L."/>
            <person name="Ettema T.J."/>
        </authorList>
    </citation>
    <scope>NUCLEOTIDE SEQUENCE</scope>
</reference>
<feature type="transmembrane region" description="Helical" evidence="1">
    <location>
        <begin position="13"/>
        <end position="37"/>
    </location>
</feature>
<proteinExistence type="predicted"/>
<comment type="caution">
    <text evidence="2">The sequence shown here is derived from an EMBL/GenBank/DDBJ whole genome shotgun (WGS) entry which is preliminary data.</text>
</comment>
<name>A0A0F9U2K3_9ZZZZ</name>
<evidence type="ECO:0000313" key="2">
    <source>
        <dbReference type="EMBL" id="KKN85764.1"/>
    </source>
</evidence>
<gene>
    <name evidence="2" type="ORF">LCGC14_0275700</name>
</gene>
<sequence length="44" mass="5014">MNLFDIIDALPDWVFWLLVIGVLTVISAAALGGSNWWKRRNKGR</sequence>
<keyword evidence="1" id="KW-1133">Transmembrane helix</keyword>